<feature type="chain" id="PRO_5003503380" description="Thaumatin pathogenesis-related protein" evidence="1">
    <location>
        <begin position="25"/>
        <end position="488"/>
    </location>
</feature>
<dbReference type="Proteomes" id="UP000004662">
    <property type="component" value="Chromosome"/>
</dbReference>
<dbReference type="Gene3D" id="2.60.110.10">
    <property type="entry name" value="Thaumatin"/>
    <property type="match status" value="1"/>
</dbReference>
<dbReference type="HOGENOM" id="CLU_558651_0_0_7"/>
<organism evidence="2 3">
    <name type="scientific">Solidesulfovibrio carbinoliphilus subsp. oakridgensis</name>
    <dbReference type="NCBI Taxonomy" id="694327"/>
    <lineage>
        <taxon>Bacteria</taxon>
        <taxon>Pseudomonadati</taxon>
        <taxon>Thermodesulfobacteriota</taxon>
        <taxon>Desulfovibrionia</taxon>
        <taxon>Desulfovibrionales</taxon>
        <taxon>Desulfovibrionaceae</taxon>
        <taxon>Solidesulfovibrio</taxon>
    </lineage>
</organism>
<protein>
    <recommendedName>
        <fullName evidence="4">Thaumatin pathogenesis-related protein</fullName>
    </recommendedName>
</protein>
<proteinExistence type="predicted"/>
<feature type="signal peptide" evidence="1">
    <location>
        <begin position="1"/>
        <end position="24"/>
    </location>
</feature>
<name>G7Q642_9BACT</name>
<reference evidence="3" key="1">
    <citation type="journal article" date="2015" name="Genome Announc.">
        <title>High-Quality Draft Genome Sequence of Desulfovibrio carbinoliphilus FW-101-2B, an Organic Acid-Oxidizing Sulfate-Reducing Bacterium Isolated from Uranium(VI)-Contaminated Groundwater.</title>
        <authorList>
            <person name="Ramsay B.D."/>
            <person name="Hwang C."/>
            <person name="Woo H.L."/>
            <person name="Carroll S.L."/>
            <person name="Lucas S."/>
            <person name="Han J."/>
            <person name="Lapidus A.L."/>
            <person name="Cheng J.F."/>
            <person name="Goodwin L.A."/>
            <person name="Pitluck S."/>
            <person name="Peters L."/>
            <person name="Chertkov O."/>
            <person name="Held B."/>
            <person name="Detter J.C."/>
            <person name="Han C.S."/>
            <person name="Tapia R."/>
            <person name="Land M.L."/>
            <person name="Hauser L.J."/>
            <person name="Kyrpides N.C."/>
            <person name="Ivanova N.N."/>
            <person name="Mikhailova N."/>
            <person name="Pagani I."/>
            <person name="Woyke T."/>
            <person name="Arkin A.P."/>
            <person name="Dehal P."/>
            <person name="Chivian D."/>
            <person name="Criddle C.S."/>
            <person name="Wu W."/>
            <person name="Chakraborty R."/>
            <person name="Hazen T.C."/>
            <person name="Fields M.W."/>
        </authorList>
    </citation>
    <scope>NUCLEOTIDE SEQUENCE [LARGE SCALE GENOMIC DNA]</scope>
    <source>
        <strain evidence="3">FW-101-2B</strain>
    </source>
</reference>
<sequence length="488" mass="52990">MRRVLAQLTMLTGIFLLLSATAQAETKCMDNYSQRLTFINNFPEDAYIILTPPSDSTNTELWGSVGGGFKDLGTKDNQSMTIIGKYDANGVTNKVELCIPDKGIFSGKFKFYLGCKPQTDKDKPEYPQDCKIGVPPGHNPFGIDSIFEFTGGCDTGHVTAGNCTLNPSNNHEDRNEADYLDLSNLDGYTIPLKLETTSSDDHACNLKSLIAITDLYSCPNEDSTSIYNDKYQNKQLDAGISLVYYSDKAKNLRLACMSPERWIEPPGGQDPVNTDPIVISAGITKTQPNLADWYACNVKPYDGADADPDQCLTPGCGGPQCAVGPAGTPGVYDADSIAKGKGRPYTNFVKMLKATGNQAYAWQFNDDASTMLCQKFGAKYLVTLGPGEQGQTPYKPQKWAYAHGACNVSSTGDSDSLIECQKKHMQFYCGTEDVEKKKPGGGSVKTTLRYCKPVAQPPQGDQNLWDAAVSFDDCNKTCQSTGTVTKGL</sequence>
<dbReference type="STRING" id="694327.DFW101_1046"/>
<dbReference type="EMBL" id="CM001368">
    <property type="protein sequence ID" value="EHJ47058.1"/>
    <property type="molecule type" value="Genomic_DNA"/>
</dbReference>
<dbReference type="SUPFAM" id="SSF49870">
    <property type="entry name" value="Osmotin, thaumatin-like protein"/>
    <property type="match status" value="1"/>
</dbReference>
<dbReference type="AlphaFoldDB" id="G7Q642"/>
<evidence type="ECO:0000313" key="3">
    <source>
        <dbReference type="Proteomes" id="UP000004662"/>
    </source>
</evidence>
<accession>G7Q642</accession>
<dbReference type="RefSeq" id="WP_009180472.1">
    <property type="nucleotide sequence ID" value="NZ_CM001368.1"/>
</dbReference>
<gene>
    <name evidence="2" type="ORF">DFW101_1046</name>
</gene>
<dbReference type="eggNOG" id="ENOG503187F">
    <property type="taxonomic scope" value="Bacteria"/>
</dbReference>
<evidence type="ECO:0008006" key="4">
    <source>
        <dbReference type="Google" id="ProtNLM"/>
    </source>
</evidence>
<dbReference type="OrthoDB" id="5450027at2"/>
<keyword evidence="1" id="KW-0732">Signal</keyword>
<evidence type="ECO:0000256" key="1">
    <source>
        <dbReference type="SAM" id="SignalP"/>
    </source>
</evidence>
<dbReference type="InterPro" id="IPR037176">
    <property type="entry name" value="Osmotin/thaumatin-like_sf"/>
</dbReference>
<keyword evidence="3" id="KW-1185">Reference proteome</keyword>
<evidence type="ECO:0000313" key="2">
    <source>
        <dbReference type="EMBL" id="EHJ47058.1"/>
    </source>
</evidence>